<evidence type="ECO:0000256" key="2">
    <source>
        <dbReference type="ARBA" id="ARBA00023224"/>
    </source>
</evidence>
<gene>
    <name evidence="7" type="ORF">SAMN02745129_0654</name>
</gene>
<dbReference type="CDD" id="cd11386">
    <property type="entry name" value="MCP_signal"/>
    <property type="match status" value="1"/>
</dbReference>
<evidence type="ECO:0000256" key="3">
    <source>
        <dbReference type="ARBA" id="ARBA00029447"/>
    </source>
</evidence>
<feature type="transmembrane region" description="Helical" evidence="5">
    <location>
        <begin position="144"/>
        <end position="172"/>
    </location>
</feature>
<protein>
    <submittedName>
        <fullName evidence="7">Methyl-accepting chemotaxis protein</fullName>
    </submittedName>
</protein>
<evidence type="ECO:0000313" key="8">
    <source>
        <dbReference type="Proteomes" id="UP000184268"/>
    </source>
</evidence>
<dbReference type="InterPro" id="IPR004089">
    <property type="entry name" value="MCPsignal_dom"/>
</dbReference>
<dbReference type="RefSeq" id="WP_067664577.1">
    <property type="nucleotide sequence ID" value="NZ_FQXG01000001.1"/>
</dbReference>
<feature type="transmembrane region" description="Helical" evidence="5">
    <location>
        <begin position="21"/>
        <end position="41"/>
    </location>
</feature>
<keyword evidence="2 4" id="KW-0807">Transducer</keyword>
<comment type="subcellular location">
    <subcellularLocation>
        <location evidence="1">Membrane</location>
    </subcellularLocation>
</comment>
<dbReference type="PANTHER" id="PTHR32089:SF65">
    <property type="entry name" value="CHEMOTAXIS SIGNAL TRANSDUCTION SYSTEM METHYL ACCEPTING SENSORY TRANSDUCER"/>
    <property type="match status" value="1"/>
</dbReference>
<dbReference type="GO" id="GO:0016020">
    <property type="term" value="C:membrane"/>
    <property type="evidence" value="ECO:0007669"/>
    <property type="project" value="UniProtKB-SubCell"/>
</dbReference>
<dbReference type="Gene3D" id="1.10.287.950">
    <property type="entry name" value="Methyl-accepting chemotaxis protein"/>
    <property type="match status" value="1"/>
</dbReference>
<dbReference type="Pfam" id="PF00015">
    <property type="entry name" value="MCPsignal"/>
    <property type="match status" value="1"/>
</dbReference>
<dbReference type="AlphaFoldDB" id="A0A1M5MHS0"/>
<organism evidence="7 8">
    <name type="scientific">Ferrimonas marina</name>
    <dbReference type="NCBI Taxonomy" id="299255"/>
    <lineage>
        <taxon>Bacteria</taxon>
        <taxon>Pseudomonadati</taxon>
        <taxon>Pseudomonadota</taxon>
        <taxon>Gammaproteobacteria</taxon>
        <taxon>Alteromonadales</taxon>
        <taxon>Ferrimonadaceae</taxon>
        <taxon>Ferrimonas</taxon>
    </lineage>
</organism>
<keyword evidence="5" id="KW-0472">Membrane</keyword>
<keyword evidence="5" id="KW-0812">Transmembrane</keyword>
<dbReference type="FunFam" id="1.10.287.950:FF:000001">
    <property type="entry name" value="Methyl-accepting chemotaxis sensory transducer"/>
    <property type="match status" value="1"/>
</dbReference>
<keyword evidence="5" id="KW-1133">Transmembrane helix</keyword>
<dbReference type="GO" id="GO:0006935">
    <property type="term" value="P:chemotaxis"/>
    <property type="evidence" value="ECO:0007669"/>
    <property type="project" value="UniProtKB-ARBA"/>
</dbReference>
<dbReference type="EMBL" id="FQXG01000001">
    <property type="protein sequence ID" value="SHG76974.1"/>
    <property type="molecule type" value="Genomic_DNA"/>
</dbReference>
<dbReference type="PANTHER" id="PTHR32089">
    <property type="entry name" value="METHYL-ACCEPTING CHEMOTAXIS PROTEIN MCPB"/>
    <property type="match status" value="1"/>
</dbReference>
<evidence type="ECO:0000256" key="4">
    <source>
        <dbReference type="PROSITE-ProRule" id="PRU00284"/>
    </source>
</evidence>
<dbReference type="PROSITE" id="PS50111">
    <property type="entry name" value="CHEMOTAXIS_TRANSDUC_2"/>
    <property type="match status" value="1"/>
</dbReference>
<dbReference type="SMART" id="SM00283">
    <property type="entry name" value="MA"/>
    <property type="match status" value="1"/>
</dbReference>
<evidence type="ECO:0000256" key="1">
    <source>
        <dbReference type="ARBA" id="ARBA00004370"/>
    </source>
</evidence>
<dbReference type="Proteomes" id="UP000184268">
    <property type="component" value="Unassembled WGS sequence"/>
</dbReference>
<proteinExistence type="inferred from homology"/>
<evidence type="ECO:0000313" key="7">
    <source>
        <dbReference type="EMBL" id="SHG76974.1"/>
    </source>
</evidence>
<keyword evidence="8" id="KW-1185">Reference proteome</keyword>
<feature type="domain" description="Methyl-accepting transducer" evidence="6">
    <location>
        <begin position="222"/>
        <end position="458"/>
    </location>
</feature>
<reference evidence="7 8" key="1">
    <citation type="submission" date="2016-11" db="EMBL/GenBank/DDBJ databases">
        <authorList>
            <person name="Jaros S."/>
            <person name="Januszkiewicz K."/>
            <person name="Wedrychowicz H."/>
        </authorList>
    </citation>
    <scope>NUCLEOTIDE SEQUENCE [LARGE SCALE GENOMIC DNA]</scope>
    <source>
        <strain evidence="7 8">DSM 16917</strain>
    </source>
</reference>
<dbReference type="STRING" id="299255.SAMN02745129_0654"/>
<sequence length="494" mass="54005">MSDFRPSFWDMKLIHLTIREKLVALYMLPTLTLLVFVGLSLQLDWQRENQHEYDEVIHRAEELATVLNAVPHNPATLAQLSQSLGDVQIQPLDRSELAQMADSGQVLEQDGFYRASARVGDDHYLAVRSEVVPFSAVLQEHSTMLIALLVMLALTIYISRTIQIFITGTLGFMHHIMGRATDNDLTVRMNFAPGRDDFRPLAKQIDSLIATRQRVVKELLVVSEQMSCAANALQREADSSSQLSVSQREHMDSLASAMEEMTATVREVANHAEQTSLETQQANSEAERGHQQIQQTIGTIEQLVADVHNASSAVSQVTSNAARIDAVVTTINGISEQTNLLALNAAIEAARAGQQGRGFAVVADEVRSLAGRTQSATVEIQQMIEELQTGTGALEQVMQSTVHLAEQGREMVGQTGDDLMRIAQHADKVFGMSTQIATAAEQQSQVANEIAGNLMQIRNQSHELELAAKNSVSATDTVSDTGKTLADQLSGLKV</sequence>
<dbReference type="GO" id="GO:0007165">
    <property type="term" value="P:signal transduction"/>
    <property type="evidence" value="ECO:0007669"/>
    <property type="project" value="UniProtKB-KW"/>
</dbReference>
<dbReference type="SUPFAM" id="SSF58104">
    <property type="entry name" value="Methyl-accepting chemotaxis protein (MCP) signaling domain"/>
    <property type="match status" value="1"/>
</dbReference>
<evidence type="ECO:0000256" key="5">
    <source>
        <dbReference type="SAM" id="Phobius"/>
    </source>
</evidence>
<dbReference type="OrthoDB" id="6757190at2"/>
<evidence type="ECO:0000259" key="6">
    <source>
        <dbReference type="PROSITE" id="PS50111"/>
    </source>
</evidence>
<accession>A0A1M5MHS0</accession>
<comment type="similarity">
    <text evidence="3">Belongs to the methyl-accepting chemotaxis (MCP) protein family.</text>
</comment>
<name>A0A1M5MHS0_9GAMM</name>